<evidence type="ECO:0000313" key="11">
    <source>
        <dbReference type="Proteomes" id="UP000504606"/>
    </source>
</evidence>
<dbReference type="OrthoDB" id="2373987at2759"/>
<dbReference type="GO" id="GO:0070679">
    <property type="term" value="F:inositol 1,4,5 trisphosphate binding"/>
    <property type="evidence" value="ECO:0007669"/>
    <property type="project" value="TreeGrafter"/>
</dbReference>
<feature type="compositionally biased region" description="Low complexity" evidence="8">
    <location>
        <begin position="422"/>
        <end position="435"/>
    </location>
</feature>
<sequence length="639" mass="70919">LACGEPGNFLNGECRTKFLYDPKAIVLKSALAGAGRRSIATGTGHLVWILDLNKFHISYVSLFEATQSLFWASFGNVGIDTFELTGIKQYTRFWGLLMFGAYSVINIIVLLNLLIAMMSNSYAMIEERSDTEWKFARTRLWMSYFEEGATLPPPFNILPTPKRLMHLIRPKSGLRRMSTKRKERVERERDYRYSAVMRALVWRYVSKSHRACIEAPVTEDDVNEVKGDISALRCDLLEVMSRNGFDVSAVRAADDRNPGNKRQRVWERRLLKDFHVAPVATVDEEEQLIMAAPPENETGLQRFRRVAKLAVLQASTMRWRQVVQGLCQASQIGRCHSRESFMNQQNLQRAMEEARRLVLESDKAGRGTSPMPPLPVNNRNFSELLRDEKRPEDAGSTATTTLHPFAERQGSLMGTVARAARRPAAATPATATAAPEQEKHAVVQPEVGVVPQSPAAEEVTAFSGALGLEDDAQAQIVQKSDEDERTSSSSSDGGLGSSDNVHDPTTRPRLSVSQASPEFLSHPILRRRDASPDLFADARDASIPPSWRATPSSARSPTPRDSPARTPALERTLSSQDDAQPEKQKTSLSADTSPDAYPSSSPSRELLQVPQVDNGRSTPPGLAAIQKKTKYQHRAGAWL</sequence>
<name>A0A9C6WS55_FRAOC</name>
<keyword evidence="5" id="KW-0406">Ion transport</keyword>
<accession>A0A9C6WS55</accession>
<feature type="domain" description="Ion transport" evidence="10">
    <location>
        <begin position="60"/>
        <end position="129"/>
    </location>
</feature>
<dbReference type="RefSeq" id="XP_052126197.1">
    <property type="nucleotide sequence ID" value="XM_052270237.1"/>
</dbReference>
<feature type="non-terminal residue" evidence="12">
    <location>
        <position position="1"/>
    </location>
</feature>
<comment type="subcellular location">
    <subcellularLocation>
        <location evidence="1">Membrane</location>
        <topology evidence="1">Multi-pass membrane protein</topology>
    </subcellularLocation>
</comment>
<gene>
    <name evidence="12" type="primary">LOC127749982</name>
</gene>
<dbReference type="GO" id="GO:0034703">
    <property type="term" value="C:cation channel complex"/>
    <property type="evidence" value="ECO:0007669"/>
    <property type="project" value="TreeGrafter"/>
</dbReference>
<dbReference type="AlphaFoldDB" id="A0A9C6WS55"/>
<evidence type="ECO:0000256" key="4">
    <source>
        <dbReference type="ARBA" id="ARBA00022989"/>
    </source>
</evidence>
<evidence type="ECO:0000256" key="2">
    <source>
        <dbReference type="ARBA" id="ARBA00022448"/>
    </source>
</evidence>
<dbReference type="PRINTS" id="PR01097">
    <property type="entry name" value="TRNSRECEPTRP"/>
</dbReference>
<evidence type="ECO:0000259" key="10">
    <source>
        <dbReference type="Pfam" id="PF00520"/>
    </source>
</evidence>
<dbReference type="GO" id="GO:0051480">
    <property type="term" value="P:regulation of cytosolic calcium ion concentration"/>
    <property type="evidence" value="ECO:0007669"/>
    <property type="project" value="TreeGrafter"/>
</dbReference>
<keyword evidence="3 9" id="KW-0812">Transmembrane</keyword>
<dbReference type="KEGG" id="foc:127749982"/>
<proteinExistence type="predicted"/>
<dbReference type="GeneID" id="127749982"/>
<feature type="region of interest" description="Disordered" evidence="8">
    <location>
        <begin position="477"/>
        <end position="525"/>
    </location>
</feature>
<evidence type="ECO:0000256" key="8">
    <source>
        <dbReference type="SAM" id="MobiDB-lite"/>
    </source>
</evidence>
<keyword evidence="6 9" id="KW-0472">Membrane</keyword>
<dbReference type="Proteomes" id="UP000504606">
    <property type="component" value="Unplaced"/>
</dbReference>
<protein>
    <submittedName>
        <fullName evidence="12">Transient-receptor-potential-like protein</fullName>
    </submittedName>
</protein>
<dbReference type="Pfam" id="PF00520">
    <property type="entry name" value="Ion_trans"/>
    <property type="match status" value="1"/>
</dbReference>
<dbReference type="InterPro" id="IPR002153">
    <property type="entry name" value="TRPC_channel"/>
</dbReference>
<feature type="compositionally biased region" description="Polar residues" evidence="8">
    <location>
        <begin position="586"/>
        <end position="603"/>
    </location>
</feature>
<keyword evidence="7" id="KW-0407">Ion channel</keyword>
<evidence type="ECO:0000256" key="3">
    <source>
        <dbReference type="ARBA" id="ARBA00022692"/>
    </source>
</evidence>
<evidence type="ECO:0000256" key="7">
    <source>
        <dbReference type="ARBA" id="ARBA00023303"/>
    </source>
</evidence>
<evidence type="ECO:0000256" key="5">
    <source>
        <dbReference type="ARBA" id="ARBA00023065"/>
    </source>
</evidence>
<keyword evidence="4 9" id="KW-1133">Transmembrane helix</keyword>
<keyword evidence="2" id="KW-0813">Transport</keyword>
<feature type="region of interest" description="Disordered" evidence="8">
    <location>
        <begin position="537"/>
        <end position="639"/>
    </location>
</feature>
<dbReference type="InterPro" id="IPR005821">
    <property type="entry name" value="Ion_trans_dom"/>
</dbReference>
<evidence type="ECO:0000256" key="6">
    <source>
        <dbReference type="ARBA" id="ARBA00023136"/>
    </source>
</evidence>
<keyword evidence="11" id="KW-1185">Reference proteome</keyword>
<evidence type="ECO:0000256" key="1">
    <source>
        <dbReference type="ARBA" id="ARBA00004141"/>
    </source>
</evidence>
<feature type="region of interest" description="Disordered" evidence="8">
    <location>
        <begin position="387"/>
        <end position="440"/>
    </location>
</feature>
<reference evidence="12" key="1">
    <citation type="submission" date="2025-08" db="UniProtKB">
        <authorList>
            <consortium name="RefSeq"/>
        </authorList>
    </citation>
    <scope>IDENTIFICATION</scope>
    <source>
        <tissue evidence="12">Whole organism</tissue>
    </source>
</reference>
<evidence type="ECO:0000256" key="9">
    <source>
        <dbReference type="SAM" id="Phobius"/>
    </source>
</evidence>
<dbReference type="GO" id="GO:0005886">
    <property type="term" value="C:plasma membrane"/>
    <property type="evidence" value="ECO:0007669"/>
    <property type="project" value="TreeGrafter"/>
</dbReference>
<dbReference type="PANTHER" id="PTHR10117">
    <property type="entry name" value="TRANSIENT RECEPTOR POTENTIAL CHANNEL"/>
    <property type="match status" value="1"/>
</dbReference>
<dbReference type="GO" id="GO:0015279">
    <property type="term" value="F:store-operated calcium channel activity"/>
    <property type="evidence" value="ECO:0007669"/>
    <property type="project" value="TreeGrafter"/>
</dbReference>
<evidence type="ECO:0000313" key="12">
    <source>
        <dbReference type="RefSeq" id="XP_052126197.1"/>
    </source>
</evidence>
<feature type="transmembrane region" description="Helical" evidence="9">
    <location>
        <begin position="93"/>
        <end position="118"/>
    </location>
</feature>
<organism evidence="11 12">
    <name type="scientific">Frankliniella occidentalis</name>
    <name type="common">Western flower thrips</name>
    <name type="synonym">Euthrips occidentalis</name>
    <dbReference type="NCBI Taxonomy" id="133901"/>
    <lineage>
        <taxon>Eukaryota</taxon>
        <taxon>Metazoa</taxon>
        <taxon>Ecdysozoa</taxon>
        <taxon>Arthropoda</taxon>
        <taxon>Hexapoda</taxon>
        <taxon>Insecta</taxon>
        <taxon>Pterygota</taxon>
        <taxon>Neoptera</taxon>
        <taxon>Paraneoptera</taxon>
        <taxon>Thysanoptera</taxon>
        <taxon>Terebrantia</taxon>
        <taxon>Thripoidea</taxon>
        <taxon>Thripidae</taxon>
        <taxon>Frankliniella</taxon>
    </lineage>
</organism>
<dbReference type="PANTHER" id="PTHR10117:SF47">
    <property type="entry name" value="TRANSIENT-RECEPTOR-POTENTIAL-LIKE PROTEIN"/>
    <property type="match status" value="1"/>
</dbReference>